<name>A0A8T0J2B8_CERPU</name>
<evidence type="ECO:0000256" key="1">
    <source>
        <dbReference type="SAM" id="MobiDB-lite"/>
    </source>
</evidence>
<proteinExistence type="predicted"/>
<feature type="compositionally biased region" description="Polar residues" evidence="1">
    <location>
        <begin position="67"/>
        <end position="76"/>
    </location>
</feature>
<dbReference type="EMBL" id="CM026421">
    <property type="protein sequence ID" value="KAG0589372.1"/>
    <property type="molecule type" value="Genomic_DNA"/>
</dbReference>
<protein>
    <submittedName>
        <fullName evidence="2">Uncharacterized protein</fullName>
    </submittedName>
</protein>
<dbReference type="AlphaFoldDB" id="A0A8T0J2B8"/>
<keyword evidence="3" id="KW-1185">Reference proteome</keyword>
<evidence type="ECO:0000313" key="2">
    <source>
        <dbReference type="EMBL" id="KAG0589372.1"/>
    </source>
</evidence>
<gene>
    <name evidence="2" type="ORF">KC19_1G016800</name>
</gene>
<evidence type="ECO:0000313" key="3">
    <source>
        <dbReference type="Proteomes" id="UP000822688"/>
    </source>
</evidence>
<organism evidence="2 3">
    <name type="scientific">Ceratodon purpureus</name>
    <name type="common">Fire moss</name>
    <name type="synonym">Dicranum purpureum</name>
    <dbReference type="NCBI Taxonomy" id="3225"/>
    <lineage>
        <taxon>Eukaryota</taxon>
        <taxon>Viridiplantae</taxon>
        <taxon>Streptophyta</taxon>
        <taxon>Embryophyta</taxon>
        <taxon>Bryophyta</taxon>
        <taxon>Bryophytina</taxon>
        <taxon>Bryopsida</taxon>
        <taxon>Dicranidae</taxon>
        <taxon>Pseudoditrichales</taxon>
        <taxon>Ditrichaceae</taxon>
        <taxon>Ceratodon</taxon>
    </lineage>
</organism>
<accession>A0A8T0J2B8</accession>
<reference evidence="2" key="1">
    <citation type="submission" date="2020-06" db="EMBL/GenBank/DDBJ databases">
        <title>WGS assembly of Ceratodon purpureus strain R40.</title>
        <authorList>
            <person name="Carey S.B."/>
            <person name="Jenkins J."/>
            <person name="Shu S."/>
            <person name="Lovell J.T."/>
            <person name="Sreedasyam A."/>
            <person name="Maumus F."/>
            <person name="Tiley G.P."/>
            <person name="Fernandez-Pozo N."/>
            <person name="Barry K."/>
            <person name="Chen C."/>
            <person name="Wang M."/>
            <person name="Lipzen A."/>
            <person name="Daum C."/>
            <person name="Saski C.A."/>
            <person name="Payton A.C."/>
            <person name="Mcbreen J.C."/>
            <person name="Conrad R.E."/>
            <person name="Kollar L.M."/>
            <person name="Olsson S."/>
            <person name="Huttunen S."/>
            <person name="Landis J.B."/>
            <person name="Wickett N.J."/>
            <person name="Johnson M.G."/>
            <person name="Rensing S.A."/>
            <person name="Grimwood J."/>
            <person name="Schmutz J."/>
            <person name="Mcdaniel S.F."/>
        </authorList>
    </citation>
    <scope>NUCLEOTIDE SEQUENCE</scope>
    <source>
        <strain evidence="2">R40</strain>
    </source>
</reference>
<feature type="region of interest" description="Disordered" evidence="1">
    <location>
        <begin position="67"/>
        <end position="117"/>
    </location>
</feature>
<dbReference type="Proteomes" id="UP000822688">
    <property type="component" value="Chromosome 1"/>
</dbReference>
<sequence length="117" mass="12898">MWACNVLFAMKFHLRQNRKTKNSRLNDQVAAKDLKPHTIQHCTLNPTLLNSTATISLLRTTEYPATASKSLPQFSSQKEKKHRVSDRSLAKLDAAGQAATGADPQAPTNAELKSLDP</sequence>
<comment type="caution">
    <text evidence="2">The sequence shown here is derived from an EMBL/GenBank/DDBJ whole genome shotgun (WGS) entry which is preliminary data.</text>
</comment>